<evidence type="ECO:0000256" key="5">
    <source>
        <dbReference type="ARBA" id="ARBA00023136"/>
    </source>
</evidence>
<evidence type="ECO:0000256" key="9">
    <source>
        <dbReference type="ARBA" id="ARBA00040345"/>
    </source>
</evidence>
<evidence type="ECO:0000256" key="2">
    <source>
        <dbReference type="ARBA" id="ARBA00022475"/>
    </source>
</evidence>
<evidence type="ECO:0000256" key="1">
    <source>
        <dbReference type="ARBA" id="ARBA00004236"/>
    </source>
</evidence>
<evidence type="ECO:0000256" key="7">
    <source>
        <dbReference type="ARBA" id="ARBA00037904"/>
    </source>
</evidence>
<dbReference type="Pfam" id="PF00535">
    <property type="entry name" value="Glycos_transf_2"/>
    <property type="match status" value="1"/>
</dbReference>
<proteinExistence type="inferred from homology"/>
<evidence type="ECO:0000313" key="12">
    <source>
        <dbReference type="Proteomes" id="UP000602532"/>
    </source>
</evidence>
<keyword evidence="2" id="KW-1003">Cell membrane</keyword>
<comment type="subcellular location">
    <subcellularLocation>
        <location evidence="1">Cell membrane</location>
    </subcellularLocation>
</comment>
<dbReference type="PANTHER" id="PTHR43646:SF2">
    <property type="entry name" value="GLYCOSYLTRANSFERASE 2-LIKE DOMAIN-CONTAINING PROTEIN"/>
    <property type="match status" value="1"/>
</dbReference>
<evidence type="ECO:0000256" key="6">
    <source>
        <dbReference type="ARBA" id="ARBA00037281"/>
    </source>
</evidence>
<dbReference type="Proteomes" id="UP000602532">
    <property type="component" value="Unassembled WGS sequence"/>
</dbReference>
<organism evidence="11 12">
    <name type="scientific">Microbacterium gallinarum</name>
    <dbReference type="NCBI Taxonomy" id="2762209"/>
    <lineage>
        <taxon>Bacteria</taxon>
        <taxon>Bacillati</taxon>
        <taxon>Actinomycetota</taxon>
        <taxon>Actinomycetes</taxon>
        <taxon>Micrococcales</taxon>
        <taxon>Microbacteriaceae</taxon>
        <taxon>Microbacterium</taxon>
    </lineage>
</organism>
<keyword evidence="5" id="KW-0472">Membrane</keyword>
<evidence type="ECO:0000259" key="10">
    <source>
        <dbReference type="Pfam" id="PF00535"/>
    </source>
</evidence>
<dbReference type="EMBL" id="JACSPM010000002">
    <property type="protein sequence ID" value="MBD8023739.1"/>
    <property type="molecule type" value="Genomic_DNA"/>
</dbReference>
<evidence type="ECO:0000256" key="4">
    <source>
        <dbReference type="ARBA" id="ARBA00022679"/>
    </source>
</evidence>
<keyword evidence="4" id="KW-0808">Transferase</keyword>
<dbReference type="CDD" id="cd00761">
    <property type="entry name" value="Glyco_tranf_GTA_type"/>
    <property type="match status" value="1"/>
</dbReference>
<accession>A0ABR8X3B3</accession>
<dbReference type="InterPro" id="IPR001173">
    <property type="entry name" value="Glyco_trans_2-like"/>
</dbReference>
<keyword evidence="12" id="KW-1185">Reference proteome</keyword>
<dbReference type="InterPro" id="IPR029044">
    <property type="entry name" value="Nucleotide-diphossugar_trans"/>
</dbReference>
<name>A0ABR8X3B3_9MICO</name>
<keyword evidence="3" id="KW-0328">Glycosyltransferase</keyword>
<dbReference type="SUPFAM" id="SSF53448">
    <property type="entry name" value="Nucleotide-diphospho-sugar transferases"/>
    <property type="match status" value="1"/>
</dbReference>
<comment type="function">
    <text evidence="6">Catalyzes the glycosylation of 4,4'-diaponeurosporenoate, i.e. the esterification of glucose at the C1'' position with the carboxyl group of 4,4'-diaponeurosporenic acid, to form glycosyl-4,4'-diaponeurosporenoate. This is a step in the biosynthesis of staphyloxanthin, an orange pigment present in most staphylococci strains.</text>
</comment>
<evidence type="ECO:0000313" key="11">
    <source>
        <dbReference type="EMBL" id="MBD8023739.1"/>
    </source>
</evidence>
<feature type="domain" description="Glycosyltransferase 2-like" evidence="10">
    <location>
        <begin position="2"/>
        <end position="118"/>
    </location>
</feature>
<comment type="similarity">
    <text evidence="8">Belongs to the glycosyltransferase 2 family. CrtQ subfamily.</text>
</comment>
<evidence type="ECO:0000256" key="8">
    <source>
        <dbReference type="ARBA" id="ARBA00038120"/>
    </source>
</evidence>
<evidence type="ECO:0000256" key="3">
    <source>
        <dbReference type="ARBA" id="ARBA00022676"/>
    </source>
</evidence>
<comment type="caution">
    <text evidence="11">The sequence shown here is derived from an EMBL/GenBank/DDBJ whole genome shotgun (WGS) entry which is preliminary data.</text>
</comment>
<comment type="pathway">
    <text evidence="7">Carotenoid biosynthesis; staphyloxanthin biosynthesis; staphyloxanthin from farnesyl diphosphate: step 4/5.</text>
</comment>
<sequence length="289" mass="30934">MIPAFNAEATLAGAIQSGLLAGASKVVVVDDGSVDGTAQVAWSAGADVLTQQNAGATAARRRGLRSVDSEYVVLLDADDRLVREGAEIACGLLASDETLGAVVGQYVRNTGGVSATQDVPLWPEGVTLRALVRRGHAPAPPGAVIWRTAVLREVFANPMPALEPRWAEDFETLVRGTMLSRIATLESRVCVYSTVGGKSDQYPLRSLEAAELIRRHYAELAGIDIAERTPADLRALVKFRRAMGTKGVARVWLGAQSIATSPRLYLQLARARLRRVANLRRGHAHGIEP</sequence>
<gene>
    <name evidence="11" type="ORF">H9622_09060</name>
</gene>
<protein>
    <recommendedName>
        <fullName evidence="9">4,4'-diaponeurosporenoate glycosyltransferase</fullName>
    </recommendedName>
</protein>
<dbReference type="Gene3D" id="3.90.550.10">
    <property type="entry name" value="Spore Coat Polysaccharide Biosynthesis Protein SpsA, Chain A"/>
    <property type="match status" value="1"/>
</dbReference>
<reference evidence="11 12" key="1">
    <citation type="submission" date="2020-08" db="EMBL/GenBank/DDBJ databases">
        <title>A Genomic Blueprint of the Chicken Gut Microbiome.</title>
        <authorList>
            <person name="Gilroy R."/>
            <person name="Ravi A."/>
            <person name="Getino M."/>
            <person name="Pursley I."/>
            <person name="Horton D.L."/>
            <person name="Alikhan N.-F."/>
            <person name="Baker D."/>
            <person name="Gharbi K."/>
            <person name="Hall N."/>
            <person name="Watson M."/>
            <person name="Adriaenssens E.M."/>
            <person name="Foster-Nyarko E."/>
            <person name="Jarju S."/>
            <person name="Secka A."/>
            <person name="Antonio M."/>
            <person name="Oren A."/>
            <person name="Chaudhuri R."/>
            <person name="La Ragione R.M."/>
            <person name="Hildebrand F."/>
            <person name="Pallen M.J."/>
        </authorList>
    </citation>
    <scope>NUCLEOTIDE SEQUENCE [LARGE SCALE GENOMIC DNA]</scope>
    <source>
        <strain evidence="11 12">Sa1CUA4</strain>
    </source>
</reference>
<dbReference type="PANTHER" id="PTHR43646">
    <property type="entry name" value="GLYCOSYLTRANSFERASE"/>
    <property type="match status" value="1"/>
</dbReference>